<accession>A0A0N1KSB6</accession>
<dbReference type="EMBL" id="LJOD01000008">
    <property type="protein sequence ID" value="KPE50686.1"/>
    <property type="molecule type" value="Genomic_DNA"/>
</dbReference>
<dbReference type="RefSeq" id="WP_062699961.1">
    <property type="nucleotide sequence ID" value="NZ_LJOD01000008.1"/>
</dbReference>
<evidence type="ECO:0008006" key="4">
    <source>
        <dbReference type="Google" id="ProtNLM"/>
    </source>
</evidence>
<proteinExistence type="predicted"/>
<dbReference type="PROSITE" id="PS51257">
    <property type="entry name" value="PROKAR_LIPOPROTEIN"/>
    <property type="match status" value="1"/>
</dbReference>
<dbReference type="AlphaFoldDB" id="A0A0N1KSB6"/>
<comment type="caution">
    <text evidence="2">The sequence shown here is derived from an EMBL/GenBank/DDBJ whole genome shotgun (WGS) entry which is preliminary data.</text>
</comment>
<sequence length="135" mass="15413">MKKAILIILAILSLVITAGCSKDDPSEVPAKEKILGKWKFISLVTETTRPSEPVEIVTEYGEEDSYFDFRSDGNLHYNLGGSEEQIEPYSIENETILKINSDACTIKEFTQQKLVFEFVKENANYTRKHTYNLSR</sequence>
<protein>
    <recommendedName>
        <fullName evidence="4">Lipocalin-like domain-containing protein</fullName>
    </recommendedName>
</protein>
<reference evidence="3" key="2">
    <citation type="submission" date="2015-09" db="EMBL/GenBank/DDBJ databases">
        <title>Draft genome sequence of a multidrug-resistant Chryseobacterium indologenes isolate from Malaysia.</title>
        <authorList>
            <person name="Yu C.Y."/>
            <person name="Ang G.Y."/>
            <person name="Chan K.-G."/>
        </authorList>
    </citation>
    <scope>NUCLEOTIDE SEQUENCE [LARGE SCALE GENOMIC DNA]</scope>
    <source>
        <strain evidence="3">CI_885</strain>
    </source>
</reference>
<organism evidence="2 3">
    <name type="scientific">Chryseobacterium indologenes</name>
    <name type="common">Flavobacterium indologenes</name>
    <dbReference type="NCBI Taxonomy" id="253"/>
    <lineage>
        <taxon>Bacteria</taxon>
        <taxon>Pseudomonadati</taxon>
        <taxon>Bacteroidota</taxon>
        <taxon>Flavobacteriia</taxon>
        <taxon>Flavobacteriales</taxon>
        <taxon>Weeksellaceae</taxon>
        <taxon>Chryseobacterium group</taxon>
        <taxon>Chryseobacterium</taxon>
    </lineage>
</organism>
<evidence type="ECO:0000313" key="2">
    <source>
        <dbReference type="EMBL" id="KPE50686.1"/>
    </source>
</evidence>
<reference evidence="2 3" key="1">
    <citation type="journal article" date="2015" name="Genom Data">
        <title>Draft genome sequence of a multidrug-resistant Chryseobacterium indologenes isolate from Malaysia.</title>
        <authorList>
            <person name="Yu C.Y."/>
            <person name="Ang G.Y."/>
            <person name="Cheng H.J."/>
            <person name="Cheong Y.M."/>
            <person name="Yin W.F."/>
            <person name="Chan K.G."/>
        </authorList>
    </citation>
    <scope>NUCLEOTIDE SEQUENCE [LARGE SCALE GENOMIC DNA]</scope>
    <source>
        <strain evidence="2 3">CI_885</strain>
    </source>
</reference>
<evidence type="ECO:0000256" key="1">
    <source>
        <dbReference type="SAM" id="SignalP"/>
    </source>
</evidence>
<keyword evidence="1" id="KW-0732">Signal</keyword>
<dbReference type="Proteomes" id="UP000037953">
    <property type="component" value="Unassembled WGS sequence"/>
</dbReference>
<feature type="signal peptide" evidence="1">
    <location>
        <begin position="1"/>
        <end position="18"/>
    </location>
</feature>
<evidence type="ECO:0000313" key="3">
    <source>
        <dbReference type="Proteomes" id="UP000037953"/>
    </source>
</evidence>
<gene>
    <name evidence="2" type="ORF">AOB46_12900</name>
</gene>
<dbReference type="OrthoDB" id="1254445at2"/>
<dbReference type="PATRIC" id="fig|253.9.peg.4445"/>
<feature type="chain" id="PRO_5005876174" description="Lipocalin-like domain-containing protein" evidence="1">
    <location>
        <begin position="19"/>
        <end position="135"/>
    </location>
</feature>
<name>A0A0N1KSB6_CHRID</name>